<organism evidence="7 8">
    <name type="scientific">Streptomyces albiaxialis</name>
    <dbReference type="NCBI Taxonomy" id="329523"/>
    <lineage>
        <taxon>Bacteria</taxon>
        <taxon>Bacillati</taxon>
        <taxon>Actinomycetota</taxon>
        <taxon>Actinomycetes</taxon>
        <taxon>Kitasatosporales</taxon>
        <taxon>Streptomycetaceae</taxon>
        <taxon>Streptomyces</taxon>
    </lineage>
</organism>
<dbReference type="PROSITE" id="PS50977">
    <property type="entry name" value="HTH_TETR_2"/>
    <property type="match status" value="1"/>
</dbReference>
<keyword evidence="4" id="KW-0804">Transcription</keyword>
<keyword evidence="3 5" id="KW-0238">DNA-binding</keyword>
<evidence type="ECO:0000256" key="4">
    <source>
        <dbReference type="ARBA" id="ARBA00023163"/>
    </source>
</evidence>
<reference evidence="8" key="1">
    <citation type="journal article" date="2019" name="Int. J. Syst. Evol. Microbiol.">
        <title>The Global Catalogue of Microorganisms (GCM) 10K type strain sequencing project: providing services to taxonomists for standard genome sequencing and annotation.</title>
        <authorList>
            <consortium name="The Broad Institute Genomics Platform"/>
            <consortium name="The Broad Institute Genome Sequencing Center for Infectious Disease"/>
            <person name="Wu L."/>
            <person name="Ma J."/>
        </authorList>
    </citation>
    <scope>NUCLEOTIDE SEQUENCE [LARGE SCALE GENOMIC DNA]</scope>
    <source>
        <strain evidence="8">JCM 15478</strain>
    </source>
</reference>
<dbReference type="InterPro" id="IPR039538">
    <property type="entry name" value="BetI_C"/>
</dbReference>
<keyword evidence="2" id="KW-0805">Transcription regulation</keyword>
<gene>
    <name evidence="7" type="ORF">GCM10009801_47250</name>
</gene>
<dbReference type="InterPro" id="IPR050109">
    <property type="entry name" value="HTH-type_TetR-like_transc_reg"/>
</dbReference>
<dbReference type="Gene3D" id="1.10.357.10">
    <property type="entry name" value="Tetracycline Repressor, domain 2"/>
    <property type="match status" value="1"/>
</dbReference>
<evidence type="ECO:0000256" key="3">
    <source>
        <dbReference type="ARBA" id="ARBA00023125"/>
    </source>
</evidence>
<feature type="DNA-binding region" description="H-T-H motif" evidence="5">
    <location>
        <begin position="30"/>
        <end position="49"/>
    </location>
</feature>
<dbReference type="PANTHER" id="PTHR30055:SF226">
    <property type="entry name" value="HTH-TYPE TRANSCRIPTIONAL REGULATOR PKSA"/>
    <property type="match status" value="1"/>
</dbReference>
<dbReference type="InterPro" id="IPR009057">
    <property type="entry name" value="Homeodomain-like_sf"/>
</dbReference>
<evidence type="ECO:0000313" key="7">
    <source>
        <dbReference type="EMBL" id="GAA2085503.1"/>
    </source>
</evidence>
<evidence type="ECO:0000256" key="2">
    <source>
        <dbReference type="ARBA" id="ARBA00023015"/>
    </source>
</evidence>
<dbReference type="PRINTS" id="PR00455">
    <property type="entry name" value="HTHTETR"/>
</dbReference>
<sequence>MAHISAAERRPQLVQAAIDLMAREGVEAGSTRAIAAELGVAQATVHYVFGSKQDLYRAVIEHMTCELVERVRGAARPDDTFERSIRRMAGALWEGMREQPQRSLLHTELSTYALRSPELREVLRDFQRSMEETAASLLTETAARSGRTPAEDPLVIARFFLSGLDGIEQRYLLMSDGTDETDGTAGDDLNRLVTAVLRLAGVGEGEGD</sequence>
<dbReference type="InterPro" id="IPR036271">
    <property type="entry name" value="Tet_transcr_reg_TetR-rel_C_sf"/>
</dbReference>
<dbReference type="Pfam" id="PF13977">
    <property type="entry name" value="TetR_C_6"/>
    <property type="match status" value="1"/>
</dbReference>
<evidence type="ECO:0000256" key="5">
    <source>
        <dbReference type="PROSITE-ProRule" id="PRU00335"/>
    </source>
</evidence>
<dbReference type="SUPFAM" id="SSF48498">
    <property type="entry name" value="Tetracyclin repressor-like, C-terminal domain"/>
    <property type="match status" value="1"/>
</dbReference>
<dbReference type="Gene3D" id="1.10.10.60">
    <property type="entry name" value="Homeodomain-like"/>
    <property type="match status" value="1"/>
</dbReference>
<dbReference type="SUPFAM" id="SSF46689">
    <property type="entry name" value="Homeodomain-like"/>
    <property type="match status" value="1"/>
</dbReference>
<keyword evidence="1" id="KW-0678">Repressor</keyword>
<keyword evidence="8" id="KW-1185">Reference proteome</keyword>
<dbReference type="RefSeq" id="WP_344531259.1">
    <property type="nucleotide sequence ID" value="NZ_BAAAPE010000012.1"/>
</dbReference>
<dbReference type="Proteomes" id="UP001500016">
    <property type="component" value="Unassembled WGS sequence"/>
</dbReference>
<accession>A0ABP5HSD6</accession>
<protein>
    <recommendedName>
        <fullName evidence="6">HTH tetR-type domain-containing protein</fullName>
    </recommendedName>
</protein>
<proteinExistence type="predicted"/>
<dbReference type="InterPro" id="IPR001647">
    <property type="entry name" value="HTH_TetR"/>
</dbReference>
<name>A0ABP5HSD6_9ACTN</name>
<evidence type="ECO:0000313" key="8">
    <source>
        <dbReference type="Proteomes" id="UP001500016"/>
    </source>
</evidence>
<evidence type="ECO:0000259" key="6">
    <source>
        <dbReference type="PROSITE" id="PS50977"/>
    </source>
</evidence>
<feature type="domain" description="HTH tetR-type" evidence="6">
    <location>
        <begin position="7"/>
        <end position="67"/>
    </location>
</feature>
<dbReference type="EMBL" id="BAAAPE010000012">
    <property type="protein sequence ID" value="GAA2085503.1"/>
    <property type="molecule type" value="Genomic_DNA"/>
</dbReference>
<evidence type="ECO:0000256" key="1">
    <source>
        <dbReference type="ARBA" id="ARBA00022491"/>
    </source>
</evidence>
<dbReference type="Pfam" id="PF00440">
    <property type="entry name" value="TetR_N"/>
    <property type="match status" value="1"/>
</dbReference>
<comment type="caution">
    <text evidence="7">The sequence shown here is derived from an EMBL/GenBank/DDBJ whole genome shotgun (WGS) entry which is preliminary data.</text>
</comment>
<dbReference type="PANTHER" id="PTHR30055">
    <property type="entry name" value="HTH-TYPE TRANSCRIPTIONAL REGULATOR RUTR"/>
    <property type="match status" value="1"/>
</dbReference>